<dbReference type="Proteomes" id="UP000230423">
    <property type="component" value="Unassembled WGS sequence"/>
</dbReference>
<keyword evidence="4 5" id="KW-0732">Signal</keyword>
<evidence type="ECO:0000256" key="5">
    <source>
        <dbReference type="SAM" id="SignalP"/>
    </source>
</evidence>
<evidence type="ECO:0000313" key="6">
    <source>
        <dbReference type="EMBL" id="PIO60554.1"/>
    </source>
</evidence>
<keyword evidence="7" id="KW-1185">Reference proteome</keyword>
<comment type="subcellular location">
    <subcellularLocation>
        <location evidence="1">Secreted</location>
    </subcellularLocation>
</comment>
<dbReference type="GO" id="GO:0005576">
    <property type="term" value="C:extracellular region"/>
    <property type="evidence" value="ECO:0007669"/>
    <property type="project" value="UniProtKB-SubCell"/>
</dbReference>
<organism evidence="6 7">
    <name type="scientific">Teladorsagia circumcincta</name>
    <name type="common">Brown stomach worm</name>
    <name type="synonym">Ostertagia circumcincta</name>
    <dbReference type="NCBI Taxonomy" id="45464"/>
    <lineage>
        <taxon>Eukaryota</taxon>
        <taxon>Metazoa</taxon>
        <taxon>Ecdysozoa</taxon>
        <taxon>Nematoda</taxon>
        <taxon>Chromadorea</taxon>
        <taxon>Rhabditida</taxon>
        <taxon>Rhabditina</taxon>
        <taxon>Rhabditomorpha</taxon>
        <taxon>Strongyloidea</taxon>
        <taxon>Trichostrongylidae</taxon>
        <taxon>Teladorsagia</taxon>
    </lineage>
</organism>
<dbReference type="Gene3D" id="2.60.40.3330">
    <property type="match status" value="1"/>
</dbReference>
<dbReference type="GO" id="GO:0009986">
    <property type="term" value="C:cell surface"/>
    <property type="evidence" value="ECO:0007669"/>
    <property type="project" value="InterPro"/>
</dbReference>
<name>A0A2G9TRE1_TELCI</name>
<evidence type="ECO:0000256" key="4">
    <source>
        <dbReference type="ARBA" id="ARBA00022729"/>
    </source>
</evidence>
<accession>A0A2G9TRE1</accession>
<proteinExistence type="inferred from homology"/>
<sequence length="156" mass="17130">MLQYLIVLLGCSAVMGSRDQSIAVTGRLVCGTEPADGVRVVLIDEDIDVPLLSWLDPHDVLDQGYSDSNGDFRLVGSTEELTAMEPVLEIYHKCNDGDGLRKVRFGLPDQYITAGKVPEKTVDIGLVNLELVYKDETREDVSVFDEITSVEPSSVQ</sequence>
<feature type="signal peptide" evidence="5">
    <location>
        <begin position="1"/>
        <end position="16"/>
    </location>
</feature>
<dbReference type="EMBL" id="KZ355222">
    <property type="protein sequence ID" value="PIO60554.1"/>
    <property type="molecule type" value="Genomic_DNA"/>
</dbReference>
<reference evidence="6 7" key="1">
    <citation type="submission" date="2015-09" db="EMBL/GenBank/DDBJ databases">
        <title>Draft genome of the parasitic nematode Teladorsagia circumcincta isolate WARC Sus (inbred).</title>
        <authorList>
            <person name="Mitreva M."/>
        </authorList>
    </citation>
    <scope>NUCLEOTIDE SEQUENCE [LARGE SCALE GENOMIC DNA]</scope>
    <source>
        <strain evidence="6 7">S</strain>
    </source>
</reference>
<protein>
    <submittedName>
        <fullName evidence="6">Transthyretin-like family protein</fullName>
    </submittedName>
</protein>
<evidence type="ECO:0000313" key="7">
    <source>
        <dbReference type="Proteomes" id="UP000230423"/>
    </source>
</evidence>
<dbReference type="AlphaFoldDB" id="A0A2G9TRE1"/>
<dbReference type="Pfam" id="PF01060">
    <property type="entry name" value="TTR-52"/>
    <property type="match status" value="1"/>
</dbReference>
<dbReference type="OrthoDB" id="5816046at2759"/>
<dbReference type="InterPro" id="IPR001534">
    <property type="entry name" value="Transthyretin-like"/>
</dbReference>
<gene>
    <name evidence="6" type="ORF">TELCIR_17948</name>
</gene>
<keyword evidence="3" id="KW-0964">Secreted</keyword>
<evidence type="ECO:0000256" key="1">
    <source>
        <dbReference type="ARBA" id="ARBA00004613"/>
    </source>
</evidence>
<comment type="similarity">
    <text evidence="2">Belongs to the nematode transthyretin-like family.</text>
</comment>
<evidence type="ECO:0000256" key="2">
    <source>
        <dbReference type="ARBA" id="ARBA00010112"/>
    </source>
</evidence>
<dbReference type="PANTHER" id="PTHR21700:SF118">
    <property type="entry name" value="TRANSTHYRETIN-LIKE FAMILY PROTEIN"/>
    <property type="match status" value="1"/>
</dbReference>
<evidence type="ECO:0000256" key="3">
    <source>
        <dbReference type="ARBA" id="ARBA00022525"/>
    </source>
</evidence>
<dbReference type="InterPro" id="IPR038479">
    <property type="entry name" value="Transthyretin-like_sf"/>
</dbReference>
<feature type="chain" id="PRO_5013957042" evidence="5">
    <location>
        <begin position="17"/>
        <end position="156"/>
    </location>
</feature>
<dbReference type="PANTHER" id="PTHR21700">
    <property type="entry name" value="TRANSTHYRETIN-LIKE FAMILY PROTEIN-RELATED"/>
    <property type="match status" value="1"/>
</dbReference>